<dbReference type="EMBL" id="JAACXV010014491">
    <property type="protein sequence ID" value="KAF7266892.1"/>
    <property type="molecule type" value="Genomic_DNA"/>
</dbReference>
<gene>
    <name evidence="1" type="ORF">GWI33_019821</name>
</gene>
<reference evidence="1" key="1">
    <citation type="submission" date="2020-08" db="EMBL/GenBank/DDBJ databases">
        <title>Genome sequencing and assembly of the red palm weevil Rhynchophorus ferrugineus.</title>
        <authorList>
            <person name="Dias G.B."/>
            <person name="Bergman C.M."/>
            <person name="Manee M."/>
        </authorList>
    </citation>
    <scope>NUCLEOTIDE SEQUENCE</scope>
    <source>
        <strain evidence="1">AA-2017</strain>
        <tissue evidence="1">Whole larva</tissue>
    </source>
</reference>
<dbReference type="Proteomes" id="UP000625711">
    <property type="component" value="Unassembled WGS sequence"/>
</dbReference>
<evidence type="ECO:0000313" key="1">
    <source>
        <dbReference type="EMBL" id="KAF7266892.1"/>
    </source>
</evidence>
<keyword evidence="2" id="KW-1185">Reference proteome</keyword>
<dbReference type="AlphaFoldDB" id="A0A834I4K4"/>
<protein>
    <submittedName>
        <fullName evidence="1">Uncharacterized protein</fullName>
    </submittedName>
</protein>
<accession>A0A834I4K4</accession>
<sequence>MDDSNNPKNNLDIKIVFLVTWLTKRISTSFEFPFETENRRTQGLSVKGGLGPQEIQLHLVYAPSLTHR</sequence>
<organism evidence="1 2">
    <name type="scientific">Rhynchophorus ferrugineus</name>
    <name type="common">Red palm weevil</name>
    <name type="synonym">Curculio ferrugineus</name>
    <dbReference type="NCBI Taxonomy" id="354439"/>
    <lineage>
        <taxon>Eukaryota</taxon>
        <taxon>Metazoa</taxon>
        <taxon>Ecdysozoa</taxon>
        <taxon>Arthropoda</taxon>
        <taxon>Hexapoda</taxon>
        <taxon>Insecta</taxon>
        <taxon>Pterygota</taxon>
        <taxon>Neoptera</taxon>
        <taxon>Endopterygota</taxon>
        <taxon>Coleoptera</taxon>
        <taxon>Polyphaga</taxon>
        <taxon>Cucujiformia</taxon>
        <taxon>Curculionidae</taxon>
        <taxon>Dryophthorinae</taxon>
        <taxon>Rhynchophorus</taxon>
    </lineage>
</organism>
<name>A0A834I4K4_RHYFE</name>
<evidence type="ECO:0000313" key="2">
    <source>
        <dbReference type="Proteomes" id="UP000625711"/>
    </source>
</evidence>
<comment type="caution">
    <text evidence="1">The sequence shown here is derived from an EMBL/GenBank/DDBJ whole genome shotgun (WGS) entry which is preliminary data.</text>
</comment>
<proteinExistence type="predicted"/>